<keyword evidence="2" id="KW-1185">Reference proteome</keyword>
<accession>A0A9J6BCW2</accession>
<evidence type="ECO:0008006" key="3">
    <source>
        <dbReference type="Google" id="ProtNLM"/>
    </source>
</evidence>
<dbReference type="Proteomes" id="UP001107558">
    <property type="component" value="Chromosome 4"/>
</dbReference>
<dbReference type="AlphaFoldDB" id="A0A9J6BCW2"/>
<dbReference type="SUPFAM" id="SSF52058">
    <property type="entry name" value="L domain-like"/>
    <property type="match status" value="1"/>
</dbReference>
<reference evidence="1" key="1">
    <citation type="submission" date="2021-03" db="EMBL/GenBank/DDBJ databases">
        <title>Chromosome level genome of the anhydrobiotic midge Polypedilum vanderplanki.</title>
        <authorList>
            <person name="Yoshida Y."/>
            <person name="Kikawada T."/>
            <person name="Gusev O."/>
        </authorList>
    </citation>
    <scope>NUCLEOTIDE SEQUENCE</scope>
    <source>
        <strain evidence="1">NIAS01</strain>
        <tissue evidence="1">Whole body or cell culture</tissue>
    </source>
</reference>
<dbReference type="Gene3D" id="3.80.10.10">
    <property type="entry name" value="Ribonuclease Inhibitor"/>
    <property type="match status" value="1"/>
</dbReference>
<evidence type="ECO:0000313" key="2">
    <source>
        <dbReference type="Proteomes" id="UP001107558"/>
    </source>
</evidence>
<proteinExistence type="predicted"/>
<name>A0A9J6BCW2_POLVA</name>
<dbReference type="InterPro" id="IPR032675">
    <property type="entry name" value="LRR_dom_sf"/>
</dbReference>
<protein>
    <recommendedName>
        <fullName evidence="3">Leucine rich repeat protein</fullName>
    </recommendedName>
</protein>
<gene>
    <name evidence="1" type="ORF">PVAND_015542</name>
</gene>
<organism evidence="1 2">
    <name type="scientific">Polypedilum vanderplanki</name>
    <name type="common">Sleeping chironomid midge</name>
    <dbReference type="NCBI Taxonomy" id="319348"/>
    <lineage>
        <taxon>Eukaryota</taxon>
        <taxon>Metazoa</taxon>
        <taxon>Ecdysozoa</taxon>
        <taxon>Arthropoda</taxon>
        <taxon>Hexapoda</taxon>
        <taxon>Insecta</taxon>
        <taxon>Pterygota</taxon>
        <taxon>Neoptera</taxon>
        <taxon>Endopterygota</taxon>
        <taxon>Diptera</taxon>
        <taxon>Nematocera</taxon>
        <taxon>Chironomoidea</taxon>
        <taxon>Chironomidae</taxon>
        <taxon>Chironominae</taxon>
        <taxon>Polypedilum</taxon>
        <taxon>Polypedilum</taxon>
    </lineage>
</organism>
<comment type="caution">
    <text evidence="1">The sequence shown here is derived from an EMBL/GenBank/DDBJ whole genome shotgun (WGS) entry which is preliminary data.</text>
</comment>
<dbReference type="EMBL" id="JADBJN010000004">
    <property type="protein sequence ID" value="KAG5667565.1"/>
    <property type="molecule type" value="Genomic_DNA"/>
</dbReference>
<sequence length="191" mass="21854">MKTINCKFLSETSGYKCIIDSLSLTNEPIAISTHHKSNKSNKNVKILHFSLCTFDGFPTNIHDIFPELMCLKIKNSKFPHGIKRENFAQLNNLIELSITNCDLKVLPEDLLNDLLELENISFANNKIEEIDEKIFDNLFYLSFIDLRGNTNINIQYSGTNTSSTSLDDVKNAIKSMSLQEEKKFEILQEEN</sequence>
<evidence type="ECO:0000313" key="1">
    <source>
        <dbReference type="EMBL" id="KAG5667565.1"/>
    </source>
</evidence>